<feature type="domain" description="DUF4261" evidence="1">
    <location>
        <begin position="193"/>
        <end position="246"/>
    </location>
</feature>
<evidence type="ECO:0000313" key="2">
    <source>
        <dbReference type="EMBL" id="QFQ02662.1"/>
    </source>
</evidence>
<evidence type="ECO:0000313" key="3">
    <source>
        <dbReference type="Proteomes" id="UP000326711"/>
    </source>
</evidence>
<proteinExistence type="predicted"/>
<reference evidence="3" key="1">
    <citation type="submission" date="2019-10" db="EMBL/GenBank/DDBJ databases">
        <title>Complete genome sequence of Corynebacterium urogenitalis DSM 108747, isolated from the genital tract of a cow.</title>
        <authorList>
            <person name="Ruckert C."/>
            <person name="Ballas P."/>
            <person name="Wagener K."/>
            <person name="Drillich M."/>
            <person name="Kaempfer P."/>
            <person name="Busse H.-J."/>
            <person name="Ehling-Schulz M."/>
        </authorList>
    </citation>
    <scope>NUCLEOTIDE SEQUENCE [LARGE SCALE GENOMIC DNA]</scope>
    <source>
        <strain evidence="3">LMM 1652</strain>
    </source>
</reference>
<dbReference type="OrthoDB" id="4426103at2"/>
<accession>A0A5J6Z8Z0</accession>
<dbReference type="Pfam" id="PF14080">
    <property type="entry name" value="DUF4261"/>
    <property type="match status" value="1"/>
</dbReference>
<keyword evidence="3" id="KW-1185">Reference proteome</keyword>
<dbReference type="Proteomes" id="UP000326711">
    <property type="component" value="Chromosome"/>
</dbReference>
<dbReference type="EMBL" id="CP045032">
    <property type="protein sequence ID" value="QFQ02662.1"/>
    <property type="molecule type" value="Genomic_DNA"/>
</dbReference>
<name>A0A5J6Z8Z0_9CORY</name>
<sequence length="269" mass="28880">MKGFLPVKAAITVDPTFLAAPLLNVVLGTGLPTEEQLRAVLEGSFGDRVSNFTRGSQPFTFAAELDGEYLIHMTVIEGQHENPEEAYSIHPVLTGDPAVLESVRSQLIVTLLPQNTLAEETKQFRDARFSHVVHHAQVTAVLAQLPGTVAVHNTMGQVTFSQKIFIEGVKETFLPMCAISVWLTQGTGGISGYTVGMAAAGHPELQVMDSSADPTELYYQLGDLAHYALAKQPLKDGDTMAFAADAPPISIADANWTVDPKVPALTVDL</sequence>
<organism evidence="2 3">
    <name type="scientific">Corynebacterium urogenitale</name>
    <dbReference type="NCBI Taxonomy" id="2487892"/>
    <lineage>
        <taxon>Bacteria</taxon>
        <taxon>Bacillati</taxon>
        <taxon>Actinomycetota</taxon>
        <taxon>Actinomycetes</taxon>
        <taxon>Mycobacteriales</taxon>
        <taxon>Corynebacteriaceae</taxon>
        <taxon>Corynebacterium</taxon>
    </lineage>
</organism>
<dbReference type="InterPro" id="IPR025357">
    <property type="entry name" value="DUF4261"/>
</dbReference>
<dbReference type="AlphaFoldDB" id="A0A5J6Z8Z0"/>
<dbReference type="KEGG" id="cuo:CUROG_06520"/>
<gene>
    <name evidence="2" type="ORF">CUROG_06520</name>
</gene>
<evidence type="ECO:0000259" key="1">
    <source>
        <dbReference type="Pfam" id="PF14080"/>
    </source>
</evidence>
<protein>
    <recommendedName>
        <fullName evidence="1">DUF4261 domain-containing protein</fullName>
    </recommendedName>
</protein>